<feature type="domain" description="Fungal-type protein kinase" evidence="1">
    <location>
        <begin position="1"/>
        <end position="196"/>
    </location>
</feature>
<evidence type="ECO:0000259" key="1">
    <source>
        <dbReference type="Pfam" id="PF17667"/>
    </source>
</evidence>
<dbReference type="Pfam" id="PF17667">
    <property type="entry name" value="Pkinase_fungal"/>
    <property type="match status" value="1"/>
</dbReference>
<dbReference type="AlphaFoldDB" id="A0A4Q2DHJ9"/>
<keyword evidence="3" id="KW-1185">Reference proteome</keyword>
<evidence type="ECO:0000313" key="2">
    <source>
        <dbReference type="EMBL" id="RXW18642.1"/>
    </source>
</evidence>
<comment type="caution">
    <text evidence="2">The sequence shown here is derived from an EMBL/GenBank/DDBJ whole genome shotgun (WGS) entry which is preliminary data.</text>
</comment>
<gene>
    <name evidence="2" type="ORF">EST38_g7205</name>
</gene>
<dbReference type="InterPro" id="IPR040976">
    <property type="entry name" value="Pkinase_fungal"/>
</dbReference>
<sequence>MLMVAYDALEISRFLYAERNILHRDFSKGNILCLKNYQKACSPTQTDQGPAQTSSTEVLTDASLEAQERKPSFIKFLLNNSDDPQETSTLVIDFNCSEDLKGRERTAEDAADRIGTPIFIARAVELGGPVPLGYATILKAIPGCSVVSYVNRFPERIKKFEGVTSRIFDPQKPLHPHPWRRQLHHEAESIFWVVVYWAILAKPAKTDVAMTPAQQNKTTTQLPTPPDPVWTPVLLPSEPSHKEFIPLSTWSSLVGGWEARTTFLYGMYRGGGLHPNYKALLTLIQELASYLTTDPYWFGNYNPNDPRTDPEYIHECFQRLILEFVDDNFNKSFMILPIDEKGRVFEQILAGNVYVSTQMRRSDHYLKRESHRFKNEGCNYLNSLQTPESAFDLPICFARTRVWSLRFHQR</sequence>
<dbReference type="EMBL" id="SDEE01000251">
    <property type="protein sequence ID" value="RXW18642.1"/>
    <property type="molecule type" value="Genomic_DNA"/>
</dbReference>
<dbReference type="STRING" id="2316362.A0A4Q2DHJ9"/>
<protein>
    <recommendedName>
        <fullName evidence="1">Fungal-type protein kinase domain-containing protein</fullName>
    </recommendedName>
</protein>
<evidence type="ECO:0000313" key="3">
    <source>
        <dbReference type="Proteomes" id="UP000290288"/>
    </source>
</evidence>
<accession>A0A4Q2DHJ9</accession>
<organism evidence="2 3">
    <name type="scientific">Candolleomyces aberdarensis</name>
    <dbReference type="NCBI Taxonomy" id="2316362"/>
    <lineage>
        <taxon>Eukaryota</taxon>
        <taxon>Fungi</taxon>
        <taxon>Dikarya</taxon>
        <taxon>Basidiomycota</taxon>
        <taxon>Agaricomycotina</taxon>
        <taxon>Agaricomycetes</taxon>
        <taxon>Agaricomycetidae</taxon>
        <taxon>Agaricales</taxon>
        <taxon>Agaricineae</taxon>
        <taxon>Psathyrellaceae</taxon>
        <taxon>Candolleomyces</taxon>
    </lineage>
</organism>
<dbReference type="OrthoDB" id="5569250at2759"/>
<name>A0A4Q2DHJ9_9AGAR</name>
<reference evidence="2 3" key="1">
    <citation type="submission" date="2019-01" db="EMBL/GenBank/DDBJ databases">
        <title>Draft genome sequence of Psathyrella aberdarensis IHI B618.</title>
        <authorList>
            <person name="Buettner E."/>
            <person name="Kellner H."/>
        </authorList>
    </citation>
    <scope>NUCLEOTIDE SEQUENCE [LARGE SCALE GENOMIC DNA]</scope>
    <source>
        <strain evidence="2 3">IHI B618</strain>
    </source>
</reference>
<proteinExistence type="predicted"/>
<dbReference type="Proteomes" id="UP000290288">
    <property type="component" value="Unassembled WGS sequence"/>
</dbReference>